<feature type="transmembrane region" description="Helical" evidence="1">
    <location>
        <begin position="360"/>
        <end position="380"/>
    </location>
</feature>
<organism evidence="2 3">
    <name type="scientific">Mesomycoplasma lagogenitalium</name>
    <dbReference type="NCBI Taxonomy" id="171286"/>
    <lineage>
        <taxon>Bacteria</taxon>
        <taxon>Bacillati</taxon>
        <taxon>Mycoplasmatota</taxon>
        <taxon>Mycoplasmoidales</taxon>
        <taxon>Metamycoplasmataceae</taxon>
        <taxon>Mesomycoplasma</taxon>
    </lineage>
</organism>
<name>A0ABY8LX33_9BACT</name>
<dbReference type="EMBL" id="CP122979">
    <property type="protein sequence ID" value="WGI36687.1"/>
    <property type="molecule type" value="Genomic_DNA"/>
</dbReference>
<dbReference type="Proteomes" id="UP001179842">
    <property type="component" value="Chromosome"/>
</dbReference>
<evidence type="ECO:0000256" key="1">
    <source>
        <dbReference type="SAM" id="Phobius"/>
    </source>
</evidence>
<sequence>MIKKYEKILSEIDLLLNKFNEDNKTKVKLVVKGSYVLLSRKAIEREINDINFCFESTLINQNYDFLNFLKHNKKFKTISSDANLFIFEFENLKLEFILFETISRNFTTVRKNLKNIKVLQLKYAFVQKMLMLSYIDSQYYENDFTKKLNNLVDDLSLFDLKIDQYEFWDNEKVWSFILTSSYNSFFIYRYYKYKDFLAYDYQISNKAKSILSKDKNVFKLVNQFWDFLKKEYIFDTSFSWLDDFLKSNIESQFKISENEHYFILKNSRISLDSILLKDESEFFDKLDISVNRKTNWQAEGIILSWNQLHMDLDFSLIEMVEMNMELFSIKFLTNWNKINWSSDEKMFSIELPIFKKKDNVFYISIKNFYYFIFSLVMLYNELDLKKKNKKLKV</sequence>
<evidence type="ECO:0000313" key="3">
    <source>
        <dbReference type="Proteomes" id="UP001179842"/>
    </source>
</evidence>
<reference evidence="2" key="1">
    <citation type="submission" date="2023-04" db="EMBL/GenBank/DDBJ databases">
        <title>Completed genome of Mycoplasma lagogenitalium type strain 12MS.</title>
        <authorList>
            <person name="Spergser J."/>
        </authorList>
    </citation>
    <scope>NUCLEOTIDE SEQUENCE</scope>
    <source>
        <strain evidence="2">12MS</strain>
    </source>
</reference>
<protein>
    <submittedName>
        <fullName evidence="2">Uncharacterized protein</fullName>
    </submittedName>
</protein>
<accession>A0ABY8LX33</accession>
<keyword evidence="1" id="KW-0472">Membrane</keyword>
<dbReference type="RefSeq" id="WP_280101988.1">
    <property type="nucleotide sequence ID" value="NZ_CP122979.1"/>
</dbReference>
<gene>
    <name evidence="2" type="ORF">QEG99_00155</name>
</gene>
<keyword evidence="3" id="KW-1185">Reference proteome</keyword>
<keyword evidence="1" id="KW-1133">Transmembrane helix</keyword>
<evidence type="ECO:0000313" key="2">
    <source>
        <dbReference type="EMBL" id="WGI36687.1"/>
    </source>
</evidence>
<keyword evidence="1" id="KW-0812">Transmembrane</keyword>
<proteinExistence type="predicted"/>